<evidence type="ECO:0000313" key="6">
    <source>
        <dbReference type="Proteomes" id="UP000770717"/>
    </source>
</evidence>
<organism evidence="5 6">
    <name type="scientific">Eleutherodactylus coqui</name>
    <name type="common">Puerto Rican coqui</name>
    <dbReference type="NCBI Taxonomy" id="57060"/>
    <lineage>
        <taxon>Eukaryota</taxon>
        <taxon>Metazoa</taxon>
        <taxon>Chordata</taxon>
        <taxon>Craniata</taxon>
        <taxon>Vertebrata</taxon>
        <taxon>Euteleostomi</taxon>
        <taxon>Amphibia</taxon>
        <taxon>Batrachia</taxon>
        <taxon>Anura</taxon>
        <taxon>Neobatrachia</taxon>
        <taxon>Hyloidea</taxon>
        <taxon>Eleutherodactylidae</taxon>
        <taxon>Eleutherodactylinae</taxon>
        <taxon>Eleutherodactylus</taxon>
        <taxon>Eleutherodactylus</taxon>
    </lineage>
</organism>
<feature type="coiled-coil region" evidence="4">
    <location>
        <begin position="59"/>
        <end position="86"/>
    </location>
</feature>
<name>A0A8J6FSG9_ELECQ</name>
<evidence type="ECO:0000256" key="4">
    <source>
        <dbReference type="SAM" id="Coils"/>
    </source>
</evidence>
<dbReference type="AlphaFoldDB" id="A0A8J6FSG9"/>
<keyword evidence="3" id="KW-0539">Nucleus</keyword>
<reference evidence="5" key="1">
    <citation type="thesis" date="2020" institute="ProQuest LLC" country="789 East Eisenhower Parkway, Ann Arbor, MI, USA">
        <title>Comparative Genomics and Chromosome Evolution.</title>
        <authorList>
            <person name="Mudd A.B."/>
        </authorList>
    </citation>
    <scope>NUCLEOTIDE SEQUENCE</scope>
    <source>
        <strain evidence="5">HN-11 Male</strain>
        <tissue evidence="5">Kidney and liver</tissue>
    </source>
</reference>
<comment type="subcellular location">
    <subcellularLocation>
        <location evidence="1">Nucleus</location>
    </subcellularLocation>
</comment>
<accession>A0A8J6FSG9</accession>
<dbReference type="EMBL" id="WNTK01000001">
    <property type="protein sequence ID" value="KAG9492909.1"/>
    <property type="molecule type" value="Genomic_DNA"/>
</dbReference>
<gene>
    <name evidence="5" type="ORF">GDO78_001067</name>
</gene>
<dbReference type="Proteomes" id="UP000770717">
    <property type="component" value="Unassembled WGS sequence"/>
</dbReference>
<dbReference type="PANTHER" id="PTHR13168">
    <property type="entry name" value="ASSOCIATE OF C-MYC AMY-1"/>
    <property type="match status" value="1"/>
</dbReference>
<keyword evidence="6" id="KW-1185">Reference proteome</keyword>
<dbReference type="InterPro" id="IPR026060">
    <property type="entry name" value="AMY1"/>
</dbReference>
<dbReference type="CDD" id="cd21937">
    <property type="entry name" value="ZIP_MycBP-like"/>
    <property type="match status" value="1"/>
</dbReference>
<comment type="similarity">
    <text evidence="2">Belongs to the AMY1 family.</text>
</comment>
<keyword evidence="4" id="KW-0175">Coiled coil</keyword>
<sequence>MPSMFSTDTCIICYFWCARYMTLPQTGVRDFDFNVVIPNGISSFLKQHMGAAGPETPDVEALRLEIAELKQKYEAVLEENKELKAKLAQLEPHTDEKSPE</sequence>
<protein>
    <submittedName>
        <fullName evidence="5">Uncharacterized protein</fullName>
    </submittedName>
</protein>
<proteinExistence type="inferred from homology"/>
<dbReference type="Gene3D" id="6.10.250.1060">
    <property type="match status" value="1"/>
</dbReference>
<evidence type="ECO:0000256" key="1">
    <source>
        <dbReference type="ARBA" id="ARBA00004123"/>
    </source>
</evidence>
<comment type="caution">
    <text evidence="5">The sequence shown here is derived from an EMBL/GenBank/DDBJ whole genome shotgun (WGS) entry which is preliminary data.</text>
</comment>
<dbReference type="OrthoDB" id="524165at2759"/>
<dbReference type="GO" id="GO:0005634">
    <property type="term" value="C:nucleus"/>
    <property type="evidence" value="ECO:0007669"/>
    <property type="project" value="UniProtKB-SubCell"/>
</dbReference>
<dbReference type="GO" id="GO:0003713">
    <property type="term" value="F:transcription coactivator activity"/>
    <property type="evidence" value="ECO:0007669"/>
    <property type="project" value="InterPro"/>
</dbReference>
<evidence type="ECO:0000313" key="5">
    <source>
        <dbReference type="EMBL" id="KAG9492909.1"/>
    </source>
</evidence>
<evidence type="ECO:0000256" key="3">
    <source>
        <dbReference type="ARBA" id="ARBA00023242"/>
    </source>
</evidence>
<dbReference type="PANTHER" id="PTHR13168:SF0">
    <property type="entry name" value="C-MYC-BINDING PROTEIN"/>
    <property type="match status" value="1"/>
</dbReference>
<evidence type="ECO:0000256" key="2">
    <source>
        <dbReference type="ARBA" id="ARBA00009389"/>
    </source>
</evidence>